<evidence type="ECO:0000313" key="1">
    <source>
        <dbReference type="EMBL" id="KAI2388715.1"/>
    </source>
</evidence>
<gene>
    <name evidence="1" type="ORF">LOY88_002484</name>
</gene>
<name>A0ACB8V171_9EURO</name>
<dbReference type="EMBL" id="JALBCA010000029">
    <property type="protein sequence ID" value="KAI2388715.1"/>
    <property type="molecule type" value="Genomic_DNA"/>
</dbReference>
<organism evidence="1">
    <name type="scientific">Ophidiomyces ophidiicola</name>
    <dbReference type="NCBI Taxonomy" id="1387563"/>
    <lineage>
        <taxon>Eukaryota</taxon>
        <taxon>Fungi</taxon>
        <taxon>Dikarya</taxon>
        <taxon>Ascomycota</taxon>
        <taxon>Pezizomycotina</taxon>
        <taxon>Eurotiomycetes</taxon>
        <taxon>Eurotiomycetidae</taxon>
        <taxon>Onygenales</taxon>
        <taxon>Onygenaceae</taxon>
        <taxon>Ophidiomyces</taxon>
    </lineage>
</organism>
<reference evidence="1" key="1">
    <citation type="journal article" date="2022" name="bioRxiv">
        <title>Population genetic analysis of Ophidiomyces ophidiicola, the causative agent of snake fungal disease, indicates recent introductions to the USA.</title>
        <authorList>
            <person name="Ladner J.T."/>
            <person name="Palmer J.M."/>
            <person name="Ettinger C.L."/>
            <person name="Stajich J.E."/>
            <person name="Farrell T.M."/>
            <person name="Glorioso B.M."/>
            <person name="Lawson B."/>
            <person name="Price S.J."/>
            <person name="Stengle A.G."/>
            <person name="Grear D.A."/>
            <person name="Lorch J.M."/>
        </authorList>
    </citation>
    <scope>NUCLEOTIDE SEQUENCE</scope>
    <source>
        <strain evidence="1">NWHC 24266-5</strain>
    </source>
</reference>
<comment type="caution">
    <text evidence="1">The sequence shown here is derived from an EMBL/GenBank/DDBJ whole genome shotgun (WGS) entry which is preliminary data.</text>
</comment>
<proteinExistence type="predicted"/>
<accession>A0ACB8V171</accession>
<protein>
    <submittedName>
        <fullName evidence="1">Uncharacterized protein</fullName>
    </submittedName>
</protein>
<sequence>MRYSVVSLFALSAAAVAQNSVSASPSASLSTPIFIPTDLASSLILTDTGSMTILPIPTVTPTPSGPSGPVGTAPGGTGSMPGTNSTMTRSTSSSSTSRTVSRPSGTSSSASGTSRPSSSAGLAPTNAPQAIGLGLGFGALIAAFL</sequence>